<evidence type="ECO:0000256" key="4">
    <source>
        <dbReference type="ARBA" id="ARBA00023204"/>
    </source>
</evidence>
<dbReference type="CDD" id="cd00540">
    <property type="entry name" value="AAG"/>
    <property type="match status" value="1"/>
</dbReference>
<keyword evidence="4 5" id="KW-0234">DNA repair</keyword>
<evidence type="ECO:0000256" key="2">
    <source>
        <dbReference type="ARBA" id="ARBA00022763"/>
    </source>
</evidence>
<proteinExistence type="inferred from homology"/>
<dbReference type="InterPro" id="IPR036995">
    <property type="entry name" value="MPG_sf"/>
</dbReference>
<evidence type="ECO:0000313" key="7">
    <source>
        <dbReference type="EMBL" id="MFB5763580.1"/>
    </source>
</evidence>
<dbReference type="RefSeq" id="WP_375522589.1">
    <property type="nucleotide sequence ID" value="NZ_JBHIRY010000039.1"/>
</dbReference>
<dbReference type="SUPFAM" id="SSF50486">
    <property type="entry name" value="FMT C-terminal domain-like"/>
    <property type="match status" value="1"/>
</dbReference>
<evidence type="ECO:0000256" key="1">
    <source>
        <dbReference type="ARBA" id="ARBA00009232"/>
    </source>
</evidence>
<dbReference type="Pfam" id="PF02245">
    <property type="entry name" value="Pur_DNA_glyco"/>
    <property type="match status" value="1"/>
</dbReference>
<organism evidence="7 8">
    <name type="scientific">Paenibacillus medicaginis</name>
    <dbReference type="NCBI Taxonomy" id="1470560"/>
    <lineage>
        <taxon>Bacteria</taxon>
        <taxon>Bacillati</taxon>
        <taxon>Bacillota</taxon>
        <taxon>Bacilli</taxon>
        <taxon>Bacillales</taxon>
        <taxon>Paenibacillaceae</taxon>
        <taxon>Paenibacillus</taxon>
    </lineage>
</organism>
<feature type="compositionally biased region" description="Polar residues" evidence="6">
    <location>
        <begin position="1"/>
        <end position="16"/>
    </location>
</feature>
<dbReference type="InterPro" id="IPR003180">
    <property type="entry name" value="MPG"/>
</dbReference>
<comment type="caution">
    <text evidence="7">The sequence shown here is derived from an EMBL/GenBank/DDBJ whole genome shotgun (WGS) entry which is preliminary data.</text>
</comment>
<sequence>MNQQHEQTAHSRTAFSGSPEAAGKPIPLTARLFAMSALEAAPRLLGQTLVRLTEDGEIRCRIVETESYGGAEDKGSHAYDNRRTARTETMFQPGGCAYVYLIYGMYHCLNVVTGAEDDPQAVLIRAVEPLTDRDAALMASYKGGAPKRPYELSGGPGRLCKALRIDKSLNGISLGNPSGPLWLKAAPPSAPDFGIMHGPRINIDYAEEYASKPWRFVIENHAYNSARKAPLEWYCRYEQLV</sequence>
<feature type="region of interest" description="Disordered" evidence="6">
    <location>
        <begin position="1"/>
        <end position="21"/>
    </location>
</feature>
<evidence type="ECO:0000256" key="5">
    <source>
        <dbReference type="HAMAP-Rule" id="MF_00527"/>
    </source>
</evidence>
<dbReference type="NCBIfam" id="TIGR00567">
    <property type="entry name" value="3mg"/>
    <property type="match status" value="1"/>
</dbReference>
<dbReference type="HAMAP" id="MF_00527">
    <property type="entry name" value="3MGH"/>
    <property type="match status" value="1"/>
</dbReference>
<name>A0ABV5C884_9BACL</name>
<dbReference type="EC" id="3.2.2.-" evidence="5"/>
<dbReference type="PANTHER" id="PTHR10429:SF0">
    <property type="entry name" value="DNA-3-METHYLADENINE GLYCOSYLASE"/>
    <property type="match status" value="1"/>
</dbReference>
<dbReference type="EMBL" id="JBHIRY010000039">
    <property type="protein sequence ID" value="MFB5763580.1"/>
    <property type="molecule type" value="Genomic_DNA"/>
</dbReference>
<evidence type="ECO:0000313" key="8">
    <source>
        <dbReference type="Proteomes" id="UP001580430"/>
    </source>
</evidence>
<reference evidence="7 8" key="1">
    <citation type="submission" date="2024-09" db="EMBL/GenBank/DDBJ databases">
        <title>Paenibacillus zeirhizospherea sp. nov., isolated from surface of the maize (Zea mays) roots in a horticulture field, Hungary.</title>
        <authorList>
            <person name="Marton D."/>
            <person name="Farkas M."/>
            <person name="Bedics A."/>
            <person name="Toth E."/>
            <person name="Tancsics A."/>
            <person name="Boka K."/>
            <person name="Marati G."/>
            <person name="Kriszt B."/>
            <person name="Cserhati M."/>
        </authorList>
    </citation>
    <scope>NUCLEOTIDE SEQUENCE [LARGE SCALE GENOMIC DNA]</scope>
    <source>
        <strain evidence="7 8">JCM 18446</strain>
    </source>
</reference>
<evidence type="ECO:0000256" key="6">
    <source>
        <dbReference type="SAM" id="MobiDB-lite"/>
    </source>
</evidence>
<comment type="similarity">
    <text evidence="1 5">Belongs to the DNA glycosylase MPG family.</text>
</comment>
<evidence type="ECO:0000256" key="3">
    <source>
        <dbReference type="ARBA" id="ARBA00022801"/>
    </source>
</evidence>
<accession>A0ABV5C884</accession>
<dbReference type="InterPro" id="IPR011034">
    <property type="entry name" value="Formyl_transferase-like_C_sf"/>
</dbReference>
<gene>
    <name evidence="7" type="ORF">ACE5LO_24695</name>
</gene>
<dbReference type="Proteomes" id="UP001580430">
    <property type="component" value="Unassembled WGS sequence"/>
</dbReference>
<dbReference type="PANTHER" id="PTHR10429">
    <property type="entry name" value="DNA-3-METHYLADENINE GLYCOSYLASE"/>
    <property type="match status" value="1"/>
</dbReference>
<keyword evidence="3 5" id="KW-0378">Hydrolase</keyword>
<keyword evidence="8" id="KW-1185">Reference proteome</keyword>
<dbReference type="Gene3D" id="3.10.300.10">
    <property type="entry name" value="Methylpurine-DNA glycosylase (MPG)"/>
    <property type="match status" value="1"/>
</dbReference>
<keyword evidence="2 5" id="KW-0227">DNA damage</keyword>
<protein>
    <recommendedName>
        <fullName evidence="5">Putative 3-methyladenine DNA glycosylase</fullName>
        <ecNumber evidence="5">3.2.2.-</ecNumber>
    </recommendedName>
</protein>